<dbReference type="AlphaFoldDB" id="A0A7G9Y671"/>
<reference evidence="1" key="1">
    <citation type="submission" date="2020-06" db="EMBL/GenBank/DDBJ databases">
        <title>Unique genomic features of the anaerobic methanotrophic archaea.</title>
        <authorList>
            <person name="Chadwick G.L."/>
            <person name="Skennerton C.T."/>
            <person name="Laso-Perez R."/>
            <person name="Leu A.O."/>
            <person name="Speth D.R."/>
            <person name="Yu H."/>
            <person name="Morgan-Lang C."/>
            <person name="Hatzenpichler R."/>
            <person name="Goudeau D."/>
            <person name="Malmstrom R."/>
            <person name="Brazelton W.J."/>
            <person name="Woyke T."/>
            <person name="Hallam S.J."/>
            <person name="Tyson G.W."/>
            <person name="Wegener G."/>
            <person name="Boetius A."/>
            <person name="Orphan V."/>
        </authorList>
    </citation>
    <scope>NUCLEOTIDE SEQUENCE</scope>
</reference>
<proteinExistence type="predicted"/>
<organism evidence="1">
    <name type="scientific">Candidatus Methanogaster sp. ANME-2c ERB4</name>
    <dbReference type="NCBI Taxonomy" id="2759911"/>
    <lineage>
        <taxon>Archaea</taxon>
        <taxon>Methanobacteriati</taxon>
        <taxon>Methanobacteriota</taxon>
        <taxon>Stenosarchaea group</taxon>
        <taxon>Methanomicrobia</taxon>
        <taxon>Methanosarcinales</taxon>
        <taxon>ANME-2 cluster</taxon>
        <taxon>Candidatus Methanogasteraceae</taxon>
        <taxon>Candidatus Methanogaster</taxon>
    </lineage>
</organism>
<protein>
    <submittedName>
        <fullName evidence="1">Uncharacterized protein</fullName>
    </submittedName>
</protein>
<name>A0A7G9Y671_9EURY</name>
<sequence>MDPHTLIDPFQIFYRLNQKFPVQSTLSTRKSDPLHLIYPLHPGKHLCNRFRCHRHAACECHYMVLALGAPVVAAMQEASNLDRMCATLQCVRSSDTSYQMRSKARYHPQGTAFPHCIDLHTLHCLGHTCRFRLGIDHHRTGEAAPDSTRNRDRESCKFQCIRYRDLLWHKVDLAIDPDLDQSLPFMWHHLDRSVRTCEIAGSAADTVLAEEFGRAGDSVPAYPAESAEVRVPSGDFVDHGTTICDM</sequence>
<dbReference type="EMBL" id="MT630839">
    <property type="protein sequence ID" value="QNO43505.1"/>
    <property type="molecule type" value="Genomic_DNA"/>
</dbReference>
<accession>A0A7G9Y671</accession>
<gene>
    <name evidence="1" type="ORF">MFIFEMKC_00001</name>
</gene>
<evidence type="ECO:0000313" key="1">
    <source>
        <dbReference type="EMBL" id="QNO43505.1"/>
    </source>
</evidence>